<dbReference type="EMBL" id="JXJU01000006">
    <property type="protein sequence ID" value="PCR99799.1"/>
    <property type="molecule type" value="Genomic_DNA"/>
</dbReference>
<dbReference type="RefSeq" id="WP_096818136.1">
    <property type="nucleotide sequence ID" value="NZ_JXJU01000006.1"/>
</dbReference>
<dbReference type="PANTHER" id="PTHR43283">
    <property type="entry name" value="BETA-LACTAMASE-RELATED"/>
    <property type="match status" value="1"/>
</dbReference>
<dbReference type="OrthoDB" id="9803467at2"/>
<sequence length="315" mass="35814">MWKKEKVIELINAYIEQDIFPGTNFAVLEDQKMSEYVLGNATLIPEKTPLASGKMWDLASVTKVVGTGTVLINLVFAGKIDLDEKLKTYLPEFSNETLTIRHLLTHTSGIDPYIKDRNELGPEALKKAILNIQVTDDKTFKYTDINFILLGFMLEEFFGLELDEIFQSEVFDPWEMKKTTFGPVENAVATSPNIPVGTVHDPKARVLGTHCGSAGLFSDLTSLEKFVQAYFSDDSYLQLVRDYSNGSKKRSLAWDILEKNENWILHTGYTGTFILMNLKEKKAVIFLSNRVHIKDERAQWIKDRDRLIEAFIAGF</sequence>
<evidence type="ECO:0000313" key="3">
    <source>
        <dbReference type="EMBL" id="PCR99799.1"/>
    </source>
</evidence>
<reference evidence="3 4" key="1">
    <citation type="submission" date="2014-12" db="EMBL/GenBank/DDBJ databases">
        <title>Draft genome sequences of 10 type strains of Lactococcus.</title>
        <authorList>
            <person name="Sun Z."/>
            <person name="Zhong Z."/>
            <person name="Liu W."/>
            <person name="Zhang W."/>
            <person name="Zhang H."/>
        </authorList>
    </citation>
    <scope>NUCLEOTIDE SEQUENCE [LARGE SCALE GENOMIC DNA]</scope>
    <source>
        <strain evidence="3 4">JCM 16395</strain>
    </source>
</reference>
<name>A0A2A5RKR0_9LACT</name>
<dbReference type="AlphaFoldDB" id="A0A2A5RKR0"/>
<dbReference type="InterPro" id="IPR050789">
    <property type="entry name" value="Diverse_Enzym_Activities"/>
</dbReference>
<accession>A0A2A5RKR0</accession>
<gene>
    <name evidence="3" type="ORF">RT41_GL001605</name>
</gene>
<keyword evidence="4" id="KW-1185">Reference proteome</keyword>
<evidence type="ECO:0000256" key="1">
    <source>
        <dbReference type="ARBA" id="ARBA00022801"/>
    </source>
</evidence>
<dbReference type="GO" id="GO:0016787">
    <property type="term" value="F:hydrolase activity"/>
    <property type="evidence" value="ECO:0007669"/>
    <property type="project" value="UniProtKB-KW"/>
</dbReference>
<feature type="domain" description="Beta-lactamase-related" evidence="2">
    <location>
        <begin position="10"/>
        <end position="304"/>
    </location>
</feature>
<comment type="caution">
    <text evidence="3">The sequence shown here is derived from an EMBL/GenBank/DDBJ whole genome shotgun (WGS) entry which is preliminary data.</text>
</comment>
<dbReference type="InterPro" id="IPR012338">
    <property type="entry name" value="Beta-lactam/transpept-like"/>
</dbReference>
<proteinExistence type="predicted"/>
<dbReference type="InterPro" id="IPR001466">
    <property type="entry name" value="Beta-lactam-related"/>
</dbReference>
<evidence type="ECO:0000313" key="4">
    <source>
        <dbReference type="Proteomes" id="UP000218181"/>
    </source>
</evidence>
<protein>
    <recommendedName>
        <fullName evidence="2">Beta-lactamase-related domain-containing protein</fullName>
    </recommendedName>
</protein>
<dbReference type="Gene3D" id="3.40.710.10">
    <property type="entry name" value="DD-peptidase/beta-lactamase superfamily"/>
    <property type="match status" value="1"/>
</dbReference>
<keyword evidence="1" id="KW-0378">Hydrolase</keyword>
<dbReference type="PANTHER" id="PTHR43283:SF11">
    <property type="entry name" value="BETA-LACTAMASE-RELATED DOMAIN-CONTAINING PROTEIN"/>
    <property type="match status" value="1"/>
</dbReference>
<dbReference type="Pfam" id="PF00144">
    <property type="entry name" value="Beta-lactamase"/>
    <property type="match status" value="1"/>
</dbReference>
<organism evidence="3 4">
    <name type="scientific">Lactococcus fujiensis JCM 16395</name>
    <dbReference type="NCBI Taxonomy" id="1291764"/>
    <lineage>
        <taxon>Bacteria</taxon>
        <taxon>Bacillati</taxon>
        <taxon>Bacillota</taxon>
        <taxon>Bacilli</taxon>
        <taxon>Lactobacillales</taxon>
        <taxon>Streptococcaceae</taxon>
        <taxon>Lactococcus</taxon>
    </lineage>
</organism>
<dbReference type="SUPFAM" id="SSF56601">
    <property type="entry name" value="beta-lactamase/transpeptidase-like"/>
    <property type="match status" value="1"/>
</dbReference>
<evidence type="ECO:0000259" key="2">
    <source>
        <dbReference type="Pfam" id="PF00144"/>
    </source>
</evidence>
<dbReference type="STRING" id="1291764.GCA_001311235_01819"/>
<dbReference type="Proteomes" id="UP000218181">
    <property type="component" value="Unassembled WGS sequence"/>
</dbReference>